<keyword evidence="1" id="KW-1133">Transmembrane helix</keyword>
<feature type="transmembrane region" description="Helical" evidence="1">
    <location>
        <begin position="16"/>
        <end position="37"/>
    </location>
</feature>
<name>X1B2C9_9ZZZZ</name>
<accession>X1B2C9</accession>
<keyword evidence="1" id="KW-0472">Membrane</keyword>
<protein>
    <submittedName>
        <fullName evidence="2">Uncharacterized protein</fullName>
    </submittedName>
</protein>
<evidence type="ECO:0000256" key="1">
    <source>
        <dbReference type="SAM" id="Phobius"/>
    </source>
</evidence>
<dbReference type="AlphaFoldDB" id="X1B2C9"/>
<comment type="caution">
    <text evidence="2">The sequence shown here is derived from an EMBL/GenBank/DDBJ whole genome shotgun (WGS) entry which is preliminary data.</text>
</comment>
<sequence length="99" mass="11567">MQPDQLMVIIFAFRELWAIICAHAHKLIAVFAGFFWICETLKGHPQQPAMLADSVNIDRDMIITHINRYPRSQTLREIRKDSHKQLAAQAKRSMDFPNY</sequence>
<dbReference type="EMBL" id="BART01010489">
    <property type="protein sequence ID" value="GAG89100.1"/>
    <property type="molecule type" value="Genomic_DNA"/>
</dbReference>
<evidence type="ECO:0000313" key="2">
    <source>
        <dbReference type="EMBL" id="GAG89100.1"/>
    </source>
</evidence>
<keyword evidence="1" id="KW-0812">Transmembrane</keyword>
<reference evidence="2" key="1">
    <citation type="journal article" date="2014" name="Front. Microbiol.">
        <title>High frequency of phylogenetically diverse reductive dehalogenase-homologous genes in deep subseafloor sedimentary metagenomes.</title>
        <authorList>
            <person name="Kawai M."/>
            <person name="Futagami T."/>
            <person name="Toyoda A."/>
            <person name="Takaki Y."/>
            <person name="Nishi S."/>
            <person name="Hori S."/>
            <person name="Arai W."/>
            <person name="Tsubouchi T."/>
            <person name="Morono Y."/>
            <person name="Uchiyama I."/>
            <person name="Ito T."/>
            <person name="Fujiyama A."/>
            <person name="Inagaki F."/>
            <person name="Takami H."/>
        </authorList>
    </citation>
    <scope>NUCLEOTIDE SEQUENCE</scope>
    <source>
        <strain evidence="2">Expedition CK06-06</strain>
    </source>
</reference>
<organism evidence="2">
    <name type="scientific">marine sediment metagenome</name>
    <dbReference type="NCBI Taxonomy" id="412755"/>
    <lineage>
        <taxon>unclassified sequences</taxon>
        <taxon>metagenomes</taxon>
        <taxon>ecological metagenomes</taxon>
    </lineage>
</organism>
<proteinExistence type="predicted"/>
<gene>
    <name evidence="2" type="ORF">S01H4_22775</name>
</gene>